<name>A0A1I2Z0C6_9BACT</name>
<dbReference type="PANTHER" id="PTHR46211">
    <property type="entry name" value="GLYCEROPHOSPHORYL DIESTER PHOSPHODIESTERASE"/>
    <property type="match status" value="1"/>
</dbReference>
<dbReference type="RefSeq" id="WP_092105182.1">
    <property type="nucleotide sequence ID" value="NZ_FOOT01000011.1"/>
</dbReference>
<dbReference type="Proteomes" id="UP000198724">
    <property type="component" value="Unassembled WGS sequence"/>
</dbReference>
<dbReference type="GO" id="GO:0006629">
    <property type="term" value="P:lipid metabolic process"/>
    <property type="evidence" value="ECO:0007669"/>
    <property type="project" value="InterPro"/>
</dbReference>
<dbReference type="Gene3D" id="3.20.20.190">
    <property type="entry name" value="Phosphatidylinositol (PI) phosphodiesterase"/>
    <property type="match status" value="1"/>
</dbReference>
<accession>A0A1I2Z0C6</accession>
<dbReference type="PANTHER" id="PTHR46211:SF14">
    <property type="entry name" value="GLYCEROPHOSPHODIESTER PHOSPHODIESTERASE"/>
    <property type="match status" value="1"/>
</dbReference>
<proteinExistence type="predicted"/>
<gene>
    <name evidence="2" type="ORF">SAMN05421739_1113</name>
</gene>
<feature type="domain" description="GP-PDE" evidence="1">
    <location>
        <begin position="47"/>
        <end position="316"/>
    </location>
</feature>
<dbReference type="OrthoDB" id="384721at2"/>
<evidence type="ECO:0000313" key="3">
    <source>
        <dbReference type="Proteomes" id="UP000198724"/>
    </source>
</evidence>
<reference evidence="3" key="1">
    <citation type="submission" date="2016-10" db="EMBL/GenBank/DDBJ databases">
        <authorList>
            <person name="Varghese N."/>
            <person name="Submissions S."/>
        </authorList>
    </citation>
    <scope>NUCLEOTIDE SEQUENCE [LARGE SCALE GENOMIC DNA]</scope>
    <source>
        <strain evidence="3">LP51</strain>
    </source>
</reference>
<dbReference type="PROSITE" id="PS51704">
    <property type="entry name" value="GP_PDE"/>
    <property type="match status" value="1"/>
</dbReference>
<keyword evidence="3" id="KW-1185">Reference proteome</keyword>
<dbReference type="EMBL" id="FOOT01000011">
    <property type="protein sequence ID" value="SFH31160.1"/>
    <property type="molecule type" value="Genomic_DNA"/>
</dbReference>
<dbReference type="CDD" id="cd08567">
    <property type="entry name" value="GDPD_SpGDE_like"/>
    <property type="match status" value="1"/>
</dbReference>
<dbReference type="Pfam" id="PF03009">
    <property type="entry name" value="GDPD"/>
    <property type="match status" value="1"/>
</dbReference>
<dbReference type="AlphaFoldDB" id="A0A1I2Z0C6"/>
<dbReference type="STRING" id="1436961.SAMN05421739_1113"/>
<dbReference type="InterPro" id="IPR030395">
    <property type="entry name" value="GP_PDE_dom"/>
</dbReference>
<protein>
    <submittedName>
        <fullName evidence="2">Glycerophosphoryl diester phosphodiesterase</fullName>
    </submittedName>
</protein>
<evidence type="ECO:0000313" key="2">
    <source>
        <dbReference type="EMBL" id="SFH31160.1"/>
    </source>
</evidence>
<dbReference type="SUPFAM" id="SSF51695">
    <property type="entry name" value="PLC-like phosphodiesterases"/>
    <property type="match status" value="1"/>
</dbReference>
<organism evidence="2 3">
    <name type="scientific">Pontibacter chinhatensis</name>
    <dbReference type="NCBI Taxonomy" id="1436961"/>
    <lineage>
        <taxon>Bacteria</taxon>
        <taxon>Pseudomonadati</taxon>
        <taxon>Bacteroidota</taxon>
        <taxon>Cytophagia</taxon>
        <taxon>Cytophagales</taxon>
        <taxon>Hymenobacteraceae</taxon>
        <taxon>Pontibacter</taxon>
    </lineage>
</organism>
<sequence length="316" mass="36043">MNKKLRNLALLSLICASACKSPEQTAQEQPQQQQQQQQQLSQELPKFDTEGHRGARGLAPENTIPAMRKAIDLGMTTIEMDAHITKDHKVVITHDPHINPLYAQTPEGKDLTSEEKNKYAIYQMDYAQVRQFKMGTKFFDQFPQQELTETYIPLLSELIDSVQLYLDKKNLPQVFYNIETKSKEKGDNQLHPEPATFVKLLMEVVDSKGITPWVIIQSFDFRTLQELHKSHPHVKTSLLTNNKKTFEENLADLGFTPTIYSPHHTLVTAELVKACHDRNIKVVPWTANTAEDIARLKELGVDGIITDYPNLLAEQL</sequence>
<dbReference type="InterPro" id="IPR017946">
    <property type="entry name" value="PLC-like_Pdiesterase_TIM-brl"/>
</dbReference>
<evidence type="ECO:0000259" key="1">
    <source>
        <dbReference type="PROSITE" id="PS51704"/>
    </source>
</evidence>
<dbReference type="GO" id="GO:0008081">
    <property type="term" value="F:phosphoric diester hydrolase activity"/>
    <property type="evidence" value="ECO:0007669"/>
    <property type="project" value="InterPro"/>
</dbReference>